<organism evidence="2 3">
    <name type="scientific">Streptomyces corynorhini</name>
    <dbReference type="NCBI Taxonomy" id="2282652"/>
    <lineage>
        <taxon>Bacteria</taxon>
        <taxon>Bacillati</taxon>
        <taxon>Actinomycetota</taxon>
        <taxon>Actinomycetes</taxon>
        <taxon>Kitasatosporales</taxon>
        <taxon>Streptomycetaceae</taxon>
        <taxon>Streptomyces</taxon>
    </lineage>
</organism>
<dbReference type="PROSITE" id="PS50222">
    <property type="entry name" value="EF_HAND_2"/>
    <property type="match status" value="1"/>
</dbReference>
<dbReference type="EMBL" id="QQNA01000106">
    <property type="protein sequence ID" value="RDG37328.1"/>
    <property type="molecule type" value="Genomic_DNA"/>
</dbReference>
<dbReference type="InterPro" id="IPR018713">
    <property type="entry name" value="MPAB/Lcp_cat_dom"/>
</dbReference>
<dbReference type="PROSITE" id="PS00018">
    <property type="entry name" value="EF_HAND_1"/>
    <property type="match status" value="1"/>
</dbReference>
<dbReference type="RefSeq" id="WP_114624316.1">
    <property type="nucleotide sequence ID" value="NZ_QQNA01000106.1"/>
</dbReference>
<gene>
    <name evidence="2" type="ORF">DVH02_14985</name>
</gene>
<evidence type="ECO:0000259" key="1">
    <source>
        <dbReference type="PROSITE" id="PS50222"/>
    </source>
</evidence>
<dbReference type="GO" id="GO:0016491">
    <property type="term" value="F:oxidoreductase activity"/>
    <property type="evidence" value="ECO:0007669"/>
    <property type="project" value="InterPro"/>
</dbReference>
<dbReference type="SUPFAM" id="SSF47473">
    <property type="entry name" value="EF-hand"/>
    <property type="match status" value="1"/>
</dbReference>
<dbReference type="PANTHER" id="PTHR36151:SF3">
    <property type="entry name" value="ER-BOUND OXYGENASE MPAB_MPAB'_RUBBER OXYGENASE CATALYTIC DOMAIN-CONTAINING PROTEIN"/>
    <property type="match status" value="1"/>
</dbReference>
<dbReference type="Proteomes" id="UP000253741">
    <property type="component" value="Unassembled WGS sequence"/>
</dbReference>
<dbReference type="SMART" id="SM00054">
    <property type="entry name" value="EFh"/>
    <property type="match status" value="2"/>
</dbReference>
<dbReference type="Gene3D" id="1.10.238.10">
    <property type="entry name" value="EF-hand"/>
    <property type="match status" value="1"/>
</dbReference>
<dbReference type="InterPro" id="IPR002048">
    <property type="entry name" value="EF_hand_dom"/>
</dbReference>
<evidence type="ECO:0000313" key="3">
    <source>
        <dbReference type="Proteomes" id="UP000253741"/>
    </source>
</evidence>
<dbReference type="Pfam" id="PF13202">
    <property type="entry name" value="EF-hand_5"/>
    <property type="match status" value="3"/>
</dbReference>
<proteinExistence type="predicted"/>
<dbReference type="InterPro" id="IPR018247">
    <property type="entry name" value="EF_Hand_1_Ca_BS"/>
</dbReference>
<dbReference type="AlphaFoldDB" id="A0A370B690"/>
<dbReference type="GO" id="GO:0005509">
    <property type="term" value="F:calcium ion binding"/>
    <property type="evidence" value="ECO:0007669"/>
    <property type="project" value="InterPro"/>
</dbReference>
<protein>
    <submittedName>
        <fullName evidence="2">DUF2236 domain-containing protein</fullName>
    </submittedName>
</protein>
<keyword evidence="3" id="KW-1185">Reference proteome</keyword>
<reference evidence="2 3" key="1">
    <citation type="submission" date="2018-07" db="EMBL/GenBank/DDBJ databases">
        <title>Streptomyces species from bats.</title>
        <authorList>
            <person name="Dunlap C."/>
        </authorList>
    </citation>
    <scope>NUCLEOTIDE SEQUENCE [LARGE SCALE GENOMIC DNA]</scope>
    <source>
        <strain evidence="2 3">AC230</strain>
    </source>
</reference>
<dbReference type="CDD" id="cd00051">
    <property type="entry name" value="EFh"/>
    <property type="match status" value="1"/>
</dbReference>
<evidence type="ECO:0000313" key="2">
    <source>
        <dbReference type="EMBL" id="RDG37328.1"/>
    </source>
</evidence>
<accession>A0A370B690</accession>
<comment type="caution">
    <text evidence="2">The sequence shown here is derived from an EMBL/GenBank/DDBJ whole genome shotgun (WGS) entry which is preliminary data.</text>
</comment>
<name>A0A370B690_9ACTN</name>
<dbReference type="OrthoDB" id="3456672at2"/>
<feature type="domain" description="EF-hand" evidence="1">
    <location>
        <begin position="418"/>
        <end position="453"/>
    </location>
</feature>
<dbReference type="PANTHER" id="PTHR36151">
    <property type="entry name" value="BLR2777 PROTEIN"/>
    <property type="match status" value="1"/>
</dbReference>
<sequence length="467" mass="50418">MSDIPGQSGPGTAPDALPLPGPDSVAWRYVGQWRLLTVLGRALVLETAHPVVGAGVEAFSTYRYHPWRRAQQTLLSLQRIVYLDVRGREKEAARLVRLHRHIKGVDGAGRSFDALDPEAKAWVHLTLFEAIVTMCRAGGDPLTARDEELLYEEWRAYGRVIGLGDEVMPADVAAFWVYFERMTSERLDATGGLRGLLSALAGDFPPPERLDFLPAPLWRAVRGTAARAYVDMTAALLSPALRERLGMRPGPAGPAIAAVVCRAAGLLDRIAPPRLRYMPVAATAIAAELQLRRSLTRRAARPAAAVPELFDRILDQTGDGFVSWADLAAVARVVAVRLEVDAATETALYDAFHTWWLELRAGSDTDGDGLISREEYARTDPGGAALRAAMDTVAAAVDRDGDGFVDQAEYAHLLGGGGHGPELLESFRRLDTDGDGRVTVAEFAAGLGAFFAGRADSPVGRRLLGRA</sequence>
<dbReference type="Pfam" id="PF09995">
    <property type="entry name" value="MPAB_Lcp_cat"/>
    <property type="match status" value="1"/>
</dbReference>
<dbReference type="InterPro" id="IPR011992">
    <property type="entry name" value="EF-hand-dom_pair"/>
</dbReference>